<keyword evidence="4" id="KW-0677">Repeat</keyword>
<name>A0A9W6LKV2_9BACT</name>
<dbReference type="InterPro" id="IPR017900">
    <property type="entry name" value="4Fe4S_Fe_S_CS"/>
</dbReference>
<proteinExistence type="predicted"/>
<dbReference type="EMBL" id="BSDX01000001">
    <property type="protein sequence ID" value="GLI53673.1"/>
    <property type="molecule type" value="Genomic_DNA"/>
</dbReference>
<accession>A0A9W6LKV2</accession>
<dbReference type="Proteomes" id="UP001144297">
    <property type="component" value="Unassembled WGS sequence"/>
</dbReference>
<dbReference type="InterPro" id="IPR050954">
    <property type="entry name" value="ET_IronSulfur_Cluster-Binding"/>
</dbReference>
<dbReference type="AlphaFoldDB" id="A0A9W6LKV2"/>
<keyword evidence="7" id="KW-0411">Iron-sulfur</keyword>
<dbReference type="Pfam" id="PF13247">
    <property type="entry name" value="Fer4_11"/>
    <property type="match status" value="1"/>
</dbReference>
<comment type="caution">
    <text evidence="9">The sequence shown here is derived from an EMBL/GenBank/DDBJ whole genome shotgun (WGS) entry which is preliminary data.</text>
</comment>
<evidence type="ECO:0000256" key="2">
    <source>
        <dbReference type="ARBA" id="ARBA00022485"/>
    </source>
</evidence>
<keyword evidence="1" id="KW-0813">Transport</keyword>
<dbReference type="Gene3D" id="3.30.70.20">
    <property type="match status" value="2"/>
</dbReference>
<evidence type="ECO:0000256" key="7">
    <source>
        <dbReference type="ARBA" id="ARBA00023014"/>
    </source>
</evidence>
<evidence type="ECO:0000313" key="9">
    <source>
        <dbReference type="EMBL" id="GLI53673.1"/>
    </source>
</evidence>
<dbReference type="PANTHER" id="PTHR43177:SF5">
    <property type="entry name" value="ANAEROBIC DIMETHYL SULFOXIDE REDUCTASE CHAIN B-RELATED"/>
    <property type="match status" value="1"/>
</dbReference>
<evidence type="ECO:0000256" key="3">
    <source>
        <dbReference type="ARBA" id="ARBA00022723"/>
    </source>
</evidence>
<feature type="domain" description="4Fe-4S ferredoxin-type" evidence="8">
    <location>
        <begin position="50"/>
        <end position="81"/>
    </location>
</feature>
<dbReference type="PANTHER" id="PTHR43177">
    <property type="entry name" value="PROTEIN NRFC"/>
    <property type="match status" value="1"/>
</dbReference>
<keyword evidence="5" id="KW-0249">Electron transport</keyword>
<sequence>MSIYYIYQDHDRCIGCYACEVHCKTKNELPVGPRLCRIIETDIKLIGGLPRQRFVFMPCFHCEDPWCVKACPTGAMQKRSKDGIVFVEQSLCVGCKSCITACPWGVPQWNPETGKVVKCDYCKDRVDQGLKPACVTKCTTKALKFVSADEASKLKRERFVKDTYASLY</sequence>
<dbReference type="InterPro" id="IPR017896">
    <property type="entry name" value="4Fe4S_Fe-S-bd"/>
</dbReference>
<organism evidence="9 10">
    <name type="scientific">Thermodesulfovibrio yellowstonii</name>
    <dbReference type="NCBI Taxonomy" id="28262"/>
    <lineage>
        <taxon>Bacteria</taxon>
        <taxon>Pseudomonadati</taxon>
        <taxon>Nitrospirota</taxon>
        <taxon>Thermodesulfovibrionia</taxon>
        <taxon>Thermodesulfovibrionales</taxon>
        <taxon>Thermodesulfovibrionaceae</taxon>
        <taxon>Thermodesulfovibrio</taxon>
    </lineage>
</organism>
<keyword evidence="2" id="KW-0004">4Fe-4S</keyword>
<dbReference type="PROSITE" id="PS51379">
    <property type="entry name" value="4FE4S_FER_2"/>
    <property type="match status" value="3"/>
</dbReference>
<evidence type="ECO:0000256" key="4">
    <source>
        <dbReference type="ARBA" id="ARBA00022737"/>
    </source>
</evidence>
<feature type="domain" description="4Fe-4S ferredoxin-type" evidence="8">
    <location>
        <begin position="83"/>
        <end position="112"/>
    </location>
</feature>
<reference evidence="9" key="1">
    <citation type="submission" date="2022-12" db="EMBL/GenBank/DDBJ databases">
        <title>Reference genome sequencing for broad-spectrum identification of bacterial and archaeal isolates by mass spectrometry.</title>
        <authorList>
            <person name="Sekiguchi Y."/>
            <person name="Tourlousse D.M."/>
        </authorList>
    </citation>
    <scope>NUCLEOTIDE SEQUENCE</scope>
    <source>
        <strain evidence="9">TSL-P1</strain>
    </source>
</reference>
<keyword evidence="6" id="KW-0408">Iron</keyword>
<dbReference type="CDD" id="cd10553">
    <property type="entry name" value="PhsB_like"/>
    <property type="match status" value="1"/>
</dbReference>
<protein>
    <submittedName>
        <fullName evidence="9">4Fe-4S ferredoxin</fullName>
    </submittedName>
</protein>
<evidence type="ECO:0000313" key="10">
    <source>
        <dbReference type="Proteomes" id="UP001144297"/>
    </source>
</evidence>
<dbReference type="PROSITE" id="PS00198">
    <property type="entry name" value="4FE4S_FER_1"/>
    <property type="match status" value="1"/>
</dbReference>
<evidence type="ECO:0000256" key="6">
    <source>
        <dbReference type="ARBA" id="ARBA00023004"/>
    </source>
</evidence>
<feature type="domain" description="4Fe-4S ferredoxin-type" evidence="8">
    <location>
        <begin position="4"/>
        <end position="34"/>
    </location>
</feature>
<dbReference type="SUPFAM" id="SSF54862">
    <property type="entry name" value="4Fe-4S ferredoxins"/>
    <property type="match status" value="1"/>
</dbReference>
<keyword evidence="3" id="KW-0479">Metal-binding</keyword>
<evidence type="ECO:0000259" key="8">
    <source>
        <dbReference type="PROSITE" id="PS51379"/>
    </source>
</evidence>
<dbReference type="GO" id="GO:0051539">
    <property type="term" value="F:4 iron, 4 sulfur cluster binding"/>
    <property type="evidence" value="ECO:0007669"/>
    <property type="project" value="UniProtKB-KW"/>
</dbReference>
<evidence type="ECO:0000256" key="5">
    <source>
        <dbReference type="ARBA" id="ARBA00022982"/>
    </source>
</evidence>
<evidence type="ECO:0000256" key="1">
    <source>
        <dbReference type="ARBA" id="ARBA00022448"/>
    </source>
</evidence>
<keyword evidence="10" id="KW-1185">Reference proteome</keyword>
<gene>
    <name evidence="9" type="ORF">TISLANDTSLP1_13660</name>
</gene>
<dbReference type="GO" id="GO:0046872">
    <property type="term" value="F:metal ion binding"/>
    <property type="evidence" value="ECO:0007669"/>
    <property type="project" value="UniProtKB-KW"/>
</dbReference>